<dbReference type="RefSeq" id="WP_092701309.1">
    <property type="nucleotide sequence ID" value="NZ_FNFC01000006.1"/>
</dbReference>
<evidence type="ECO:0000313" key="1">
    <source>
        <dbReference type="EMBL" id="SDJ61494.1"/>
    </source>
</evidence>
<accession>A0A1G8V6K5</accession>
<dbReference type="SUPFAM" id="SSF56784">
    <property type="entry name" value="HAD-like"/>
    <property type="match status" value="1"/>
</dbReference>
<dbReference type="InterPro" id="IPR023214">
    <property type="entry name" value="HAD_sf"/>
</dbReference>
<protein>
    <submittedName>
        <fullName evidence="1">Phosphoglycolate phosphatase</fullName>
    </submittedName>
</protein>
<dbReference type="Proteomes" id="UP000198856">
    <property type="component" value="Unassembled WGS sequence"/>
</dbReference>
<gene>
    <name evidence="1" type="ORF">SAMN05216226_10617</name>
</gene>
<dbReference type="Gene3D" id="1.10.150.240">
    <property type="entry name" value="Putative phosphatase, domain 2"/>
    <property type="match status" value="1"/>
</dbReference>
<dbReference type="PANTHER" id="PTHR43434:SF1">
    <property type="entry name" value="PHOSPHOGLYCOLATE PHOSPHATASE"/>
    <property type="match status" value="1"/>
</dbReference>
<name>A0A1G8V6K5_9EURY</name>
<dbReference type="Pfam" id="PF13419">
    <property type="entry name" value="HAD_2"/>
    <property type="match status" value="1"/>
</dbReference>
<proteinExistence type="predicted"/>
<sequence>MLTDEYETIVYDLDGTLVRLRVDWDQARADTALALRERGIDADGQTLWKLLERGTDEGFAAVVERELAAHERDGARTSTLLDAASALPHDVPTGVCSLNCEDACRLALETHDLAAHVGAVVGRDTVSSKKPDPEPLLRTVDLLSGSPSEALFIGDSERDEITADRAGVAFQYVEDYLDARAD</sequence>
<dbReference type="InterPro" id="IPR036412">
    <property type="entry name" value="HAD-like_sf"/>
</dbReference>
<dbReference type="AlphaFoldDB" id="A0A1G8V6K5"/>
<dbReference type="PANTHER" id="PTHR43434">
    <property type="entry name" value="PHOSPHOGLYCOLATE PHOSPHATASE"/>
    <property type="match status" value="1"/>
</dbReference>
<dbReference type="STRING" id="890420.SAMN05216226_10617"/>
<dbReference type="GO" id="GO:0008967">
    <property type="term" value="F:phosphoglycolate phosphatase activity"/>
    <property type="evidence" value="ECO:0007669"/>
    <property type="project" value="TreeGrafter"/>
</dbReference>
<dbReference type="Gene3D" id="3.40.50.1000">
    <property type="entry name" value="HAD superfamily/HAD-like"/>
    <property type="match status" value="1"/>
</dbReference>
<organism evidence="1 2">
    <name type="scientific">Halovenus aranensis</name>
    <dbReference type="NCBI Taxonomy" id="890420"/>
    <lineage>
        <taxon>Archaea</taxon>
        <taxon>Methanobacteriati</taxon>
        <taxon>Methanobacteriota</taxon>
        <taxon>Stenosarchaea group</taxon>
        <taxon>Halobacteria</taxon>
        <taxon>Halobacteriales</taxon>
        <taxon>Haloarculaceae</taxon>
        <taxon>Halovenus</taxon>
    </lineage>
</organism>
<dbReference type="InterPro" id="IPR023198">
    <property type="entry name" value="PGP-like_dom2"/>
</dbReference>
<dbReference type="GO" id="GO:0006281">
    <property type="term" value="P:DNA repair"/>
    <property type="evidence" value="ECO:0007669"/>
    <property type="project" value="TreeGrafter"/>
</dbReference>
<dbReference type="InterPro" id="IPR050155">
    <property type="entry name" value="HAD-like_hydrolase_sf"/>
</dbReference>
<dbReference type="OrthoDB" id="212720at2157"/>
<evidence type="ECO:0000313" key="2">
    <source>
        <dbReference type="Proteomes" id="UP000198856"/>
    </source>
</evidence>
<dbReference type="EMBL" id="FNFC01000006">
    <property type="protein sequence ID" value="SDJ61494.1"/>
    <property type="molecule type" value="Genomic_DNA"/>
</dbReference>
<reference evidence="1 2" key="1">
    <citation type="submission" date="2016-10" db="EMBL/GenBank/DDBJ databases">
        <authorList>
            <person name="de Groot N.N."/>
        </authorList>
    </citation>
    <scope>NUCLEOTIDE SEQUENCE [LARGE SCALE GENOMIC DNA]</scope>
    <source>
        <strain evidence="1 2">IBRC-M10015</strain>
    </source>
</reference>
<dbReference type="InterPro" id="IPR041492">
    <property type="entry name" value="HAD_2"/>
</dbReference>
<keyword evidence="2" id="KW-1185">Reference proteome</keyword>